<comment type="caution">
    <text evidence="5">The sequence shown here is derived from an EMBL/GenBank/DDBJ whole genome shotgun (WGS) entry which is preliminary data.</text>
</comment>
<accession>A0A841GMY6</accession>
<protein>
    <submittedName>
        <fullName evidence="5">Putative transcriptional regulator</fullName>
    </submittedName>
</protein>
<comment type="similarity">
    <text evidence="1">Belongs to the BlaI transcriptional regulatory family.</text>
</comment>
<sequence>MDIVFRRGRATAADVLDDLPDPPTYSAVRAALRLLEEKGLLAHEMDGKRFVYLPTTPQGQARSSALKHLVRTFFNGSPEQVVNALIEDARPSAAELDRLAKLIDDARRNEEGK</sequence>
<dbReference type="Pfam" id="PF03965">
    <property type="entry name" value="Penicillinase_R"/>
    <property type="match status" value="1"/>
</dbReference>
<dbReference type="SUPFAM" id="SSF46785">
    <property type="entry name" value="Winged helix' DNA-binding domain"/>
    <property type="match status" value="1"/>
</dbReference>
<dbReference type="InterPro" id="IPR005650">
    <property type="entry name" value="BlaI_family"/>
</dbReference>
<keyword evidence="3" id="KW-0238">DNA-binding</keyword>
<keyword evidence="6" id="KW-1185">Reference proteome</keyword>
<evidence type="ECO:0000256" key="1">
    <source>
        <dbReference type="ARBA" id="ARBA00011046"/>
    </source>
</evidence>
<evidence type="ECO:0000313" key="5">
    <source>
        <dbReference type="EMBL" id="MBB6068672.1"/>
    </source>
</evidence>
<keyword evidence="2" id="KW-0805">Transcription regulation</keyword>
<dbReference type="InterPro" id="IPR036390">
    <property type="entry name" value="WH_DNA-bd_sf"/>
</dbReference>
<dbReference type="EMBL" id="JACHIA010000001">
    <property type="protein sequence ID" value="MBB6068672.1"/>
    <property type="molecule type" value="Genomic_DNA"/>
</dbReference>
<evidence type="ECO:0000313" key="6">
    <source>
        <dbReference type="Proteomes" id="UP000582837"/>
    </source>
</evidence>
<evidence type="ECO:0000256" key="4">
    <source>
        <dbReference type="ARBA" id="ARBA00023163"/>
    </source>
</evidence>
<name>A0A841GMY6_9BACT</name>
<dbReference type="GO" id="GO:0045892">
    <property type="term" value="P:negative regulation of DNA-templated transcription"/>
    <property type="evidence" value="ECO:0007669"/>
    <property type="project" value="InterPro"/>
</dbReference>
<organism evidence="5 6">
    <name type="scientific">Longimicrobium terrae</name>
    <dbReference type="NCBI Taxonomy" id="1639882"/>
    <lineage>
        <taxon>Bacteria</taxon>
        <taxon>Pseudomonadati</taxon>
        <taxon>Gemmatimonadota</taxon>
        <taxon>Longimicrobiia</taxon>
        <taxon>Longimicrobiales</taxon>
        <taxon>Longimicrobiaceae</taxon>
        <taxon>Longimicrobium</taxon>
    </lineage>
</organism>
<keyword evidence="4" id="KW-0804">Transcription</keyword>
<evidence type="ECO:0000256" key="3">
    <source>
        <dbReference type="ARBA" id="ARBA00023125"/>
    </source>
</evidence>
<dbReference type="GO" id="GO:0003677">
    <property type="term" value="F:DNA binding"/>
    <property type="evidence" value="ECO:0007669"/>
    <property type="project" value="UniProtKB-KW"/>
</dbReference>
<evidence type="ECO:0000256" key="2">
    <source>
        <dbReference type="ARBA" id="ARBA00023015"/>
    </source>
</evidence>
<proteinExistence type="inferred from homology"/>
<reference evidence="5 6" key="1">
    <citation type="submission" date="2020-08" db="EMBL/GenBank/DDBJ databases">
        <title>Genomic Encyclopedia of Type Strains, Phase IV (KMG-IV): sequencing the most valuable type-strain genomes for metagenomic binning, comparative biology and taxonomic classification.</title>
        <authorList>
            <person name="Goeker M."/>
        </authorList>
    </citation>
    <scope>NUCLEOTIDE SEQUENCE [LARGE SCALE GENOMIC DNA]</scope>
    <source>
        <strain evidence="5 6">DSM 29007</strain>
    </source>
</reference>
<gene>
    <name evidence="5" type="ORF">HNQ61_000283</name>
</gene>
<dbReference type="Proteomes" id="UP000582837">
    <property type="component" value="Unassembled WGS sequence"/>
</dbReference>
<dbReference type="AlphaFoldDB" id="A0A841GMY6"/>
<dbReference type="InterPro" id="IPR036388">
    <property type="entry name" value="WH-like_DNA-bd_sf"/>
</dbReference>
<dbReference type="Gene3D" id="1.10.10.10">
    <property type="entry name" value="Winged helix-like DNA-binding domain superfamily/Winged helix DNA-binding domain"/>
    <property type="match status" value="1"/>
</dbReference>